<protein>
    <submittedName>
        <fullName evidence="2">Uncharacterized protein</fullName>
    </submittedName>
</protein>
<evidence type="ECO:0000256" key="1">
    <source>
        <dbReference type="SAM" id="Phobius"/>
    </source>
</evidence>
<keyword evidence="1" id="KW-1133">Transmembrane helix</keyword>
<sequence length="100" mass="11444">MKITHARCVDTAKYQLPIKQVKDTIQISMILIDLTTKRKRLNISGHNGGIVDLYKCKNTALAFSLLFACSHLTFHYIYLALHFVSNHLMGTYNIQLHIVL</sequence>
<gene>
    <name evidence="2" type="ORF">PRUPE_1G550300</name>
</gene>
<dbReference type="EMBL" id="CM007651">
    <property type="protein sequence ID" value="ONI35684.1"/>
    <property type="molecule type" value="Genomic_DNA"/>
</dbReference>
<keyword evidence="1" id="KW-0472">Membrane</keyword>
<name>A0A251RHZ2_PRUPE</name>
<dbReference type="AlphaFoldDB" id="A0A251RHZ2"/>
<keyword evidence="1" id="KW-0812">Transmembrane</keyword>
<feature type="transmembrane region" description="Helical" evidence="1">
    <location>
        <begin position="60"/>
        <end position="81"/>
    </location>
</feature>
<evidence type="ECO:0000313" key="2">
    <source>
        <dbReference type="EMBL" id="ONI35684.1"/>
    </source>
</evidence>
<accession>A0A251RHZ2</accession>
<keyword evidence="3" id="KW-1185">Reference proteome</keyword>
<dbReference type="Proteomes" id="UP000006882">
    <property type="component" value="Chromosome G1"/>
</dbReference>
<dbReference type="Gramene" id="ONI35684">
    <property type="protein sequence ID" value="ONI35684"/>
    <property type="gene ID" value="PRUPE_1G550300"/>
</dbReference>
<evidence type="ECO:0000313" key="3">
    <source>
        <dbReference type="Proteomes" id="UP000006882"/>
    </source>
</evidence>
<proteinExistence type="predicted"/>
<organism evidence="2 3">
    <name type="scientific">Prunus persica</name>
    <name type="common">Peach</name>
    <name type="synonym">Amygdalus persica</name>
    <dbReference type="NCBI Taxonomy" id="3760"/>
    <lineage>
        <taxon>Eukaryota</taxon>
        <taxon>Viridiplantae</taxon>
        <taxon>Streptophyta</taxon>
        <taxon>Embryophyta</taxon>
        <taxon>Tracheophyta</taxon>
        <taxon>Spermatophyta</taxon>
        <taxon>Magnoliopsida</taxon>
        <taxon>eudicotyledons</taxon>
        <taxon>Gunneridae</taxon>
        <taxon>Pentapetalae</taxon>
        <taxon>rosids</taxon>
        <taxon>fabids</taxon>
        <taxon>Rosales</taxon>
        <taxon>Rosaceae</taxon>
        <taxon>Amygdaloideae</taxon>
        <taxon>Amygdaleae</taxon>
        <taxon>Prunus</taxon>
    </lineage>
</organism>
<reference evidence="2 3" key="1">
    <citation type="journal article" date="2013" name="Nat. Genet.">
        <title>The high-quality draft genome of peach (Prunus persica) identifies unique patterns of genetic diversity, domestication and genome evolution.</title>
        <authorList>
            <consortium name="International Peach Genome Initiative"/>
            <person name="Verde I."/>
            <person name="Abbott A.G."/>
            <person name="Scalabrin S."/>
            <person name="Jung S."/>
            <person name="Shu S."/>
            <person name="Marroni F."/>
            <person name="Zhebentyayeva T."/>
            <person name="Dettori M.T."/>
            <person name="Grimwood J."/>
            <person name="Cattonaro F."/>
            <person name="Zuccolo A."/>
            <person name="Rossini L."/>
            <person name="Jenkins J."/>
            <person name="Vendramin E."/>
            <person name="Meisel L.A."/>
            <person name="Decroocq V."/>
            <person name="Sosinski B."/>
            <person name="Prochnik S."/>
            <person name="Mitros T."/>
            <person name="Policriti A."/>
            <person name="Cipriani G."/>
            <person name="Dondini L."/>
            <person name="Ficklin S."/>
            <person name="Goodstein D.M."/>
            <person name="Xuan P."/>
            <person name="Del Fabbro C."/>
            <person name="Aramini V."/>
            <person name="Copetti D."/>
            <person name="Gonzalez S."/>
            <person name="Horner D.S."/>
            <person name="Falchi R."/>
            <person name="Lucas S."/>
            <person name="Mica E."/>
            <person name="Maldonado J."/>
            <person name="Lazzari B."/>
            <person name="Bielenberg D."/>
            <person name="Pirona R."/>
            <person name="Miculan M."/>
            <person name="Barakat A."/>
            <person name="Testolin R."/>
            <person name="Stella A."/>
            <person name="Tartarini S."/>
            <person name="Tonutti P."/>
            <person name="Arus P."/>
            <person name="Orellana A."/>
            <person name="Wells C."/>
            <person name="Main D."/>
            <person name="Vizzotto G."/>
            <person name="Silva H."/>
            <person name="Salamini F."/>
            <person name="Schmutz J."/>
            <person name="Morgante M."/>
            <person name="Rokhsar D.S."/>
        </authorList>
    </citation>
    <scope>NUCLEOTIDE SEQUENCE [LARGE SCALE GENOMIC DNA]</scope>
    <source>
        <strain evidence="3">cv. Nemared</strain>
    </source>
</reference>